<dbReference type="SUPFAM" id="SSF54991">
    <property type="entry name" value="Anticodon-binding domain of PheRS"/>
    <property type="match status" value="1"/>
</dbReference>
<dbReference type="SUPFAM" id="SSF46955">
    <property type="entry name" value="Putative DNA-binding domain"/>
    <property type="match status" value="1"/>
</dbReference>
<gene>
    <name evidence="15" type="primary">pheT</name>
    <name evidence="20" type="ORF">CJ192_04675</name>
</gene>
<dbReference type="InterPro" id="IPR005146">
    <property type="entry name" value="B3/B4_tRNA-bd"/>
</dbReference>
<comment type="caution">
    <text evidence="20">The sequence shown here is derived from an EMBL/GenBank/DDBJ whole genome shotgun (WGS) entry which is preliminary data.</text>
</comment>
<dbReference type="InterPro" id="IPR041616">
    <property type="entry name" value="PheRS_beta_core"/>
</dbReference>
<organism evidence="20 21">
    <name type="scientific">Anaerococcus hydrogenalis</name>
    <dbReference type="NCBI Taxonomy" id="33029"/>
    <lineage>
        <taxon>Bacteria</taxon>
        <taxon>Bacillati</taxon>
        <taxon>Bacillota</taxon>
        <taxon>Tissierellia</taxon>
        <taxon>Tissierellales</taxon>
        <taxon>Peptoniphilaceae</taxon>
        <taxon>Anaerococcus</taxon>
    </lineage>
</organism>
<dbReference type="GeneID" id="84578472"/>
<feature type="domain" description="FDX-ACB" evidence="18">
    <location>
        <begin position="699"/>
        <end position="791"/>
    </location>
</feature>
<dbReference type="InterPro" id="IPR002547">
    <property type="entry name" value="tRNA-bd_dom"/>
</dbReference>
<name>A0A2N6UIC8_9FIRM</name>
<dbReference type="EMBL" id="PNHP01000003">
    <property type="protein sequence ID" value="PMC81327.1"/>
    <property type="molecule type" value="Genomic_DNA"/>
</dbReference>
<dbReference type="InterPro" id="IPR005121">
    <property type="entry name" value="Fdx_antiC-bd"/>
</dbReference>
<dbReference type="InterPro" id="IPR045060">
    <property type="entry name" value="Phe-tRNA-ligase_IIc_bsu"/>
</dbReference>
<accession>A0A2N6UIC8</accession>
<dbReference type="Pfam" id="PF17759">
    <property type="entry name" value="tRNA_synthFbeta"/>
    <property type="match status" value="1"/>
</dbReference>
<dbReference type="NCBIfam" id="TIGR00472">
    <property type="entry name" value="pheT_bact"/>
    <property type="match status" value="1"/>
</dbReference>
<evidence type="ECO:0000313" key="21">
    <source>
        <dbReference type="Proteomes" id="UP000235658"/>
    </source>
</evidence>
<dbReference type="PANTHER" id="PTHR10947">
    <property type="entry name" value="PHENYLALANYL-TRNA SYNTHETASE BETA CHAIN AND LEUCINE-RICH REPEAT-CONTAINING PROTEIN 47"/>
    <property type="match status" value="1"/>
</dbReference>
<dbReference type="InterPro" id="IPR036690">
    <property type="entry name" value="Fdx_antiC-bd_sf"/>
</dbReference>
<dbReference type="GO" id="GO:0000287">
    <property type="term" value="F:magnesium ion binding"/>
    <property type="evidence" value="ECO:0007669"/>
    <property type="project" value="UniProtKB-UniRule"/>
</dbReference>
<comment type="subunit">
    <text evidence="3 15">Tetramer of two alpha and two beta subunits.</text>
</comment>
<keyword evidence="13 15" id="KW-0030">Aminoacyl-tRNA synthetase</keyword>
<evidence type="ECO:0000256" key="7">
    <source>
        <dbReference type="ARBA" id="ARBA00022723"/>
    </source>
</evidence>
<evidence type="ECO:0000256" key="3">
    <source>
        <dbReference type="ARBA" id="ARBA00011209"/>
    </source>
</evidence>
<dbReference type="Gene3D" id="3.30.56.10">
    <property type="match status" value="2"/>
</dbReference>
<comment type="catalytic activity">
    <reaction evidence="14 15">
        <text>tRNA(Phe) + L-phenylalanine + ATP = L-phenylalanyl-tRNA(Phe) + AMP + diphosphate + H(+)</text>
        <dbReference type="Rhea" id="RHEA:19413"/>
        <dbReference type="Rhea" id="RHEA-COMP:9668"/>
        <dbReference type="Rhea" id="RHEA-COMP:9699"/>
        <dbReference type="ChEBI" id="CHEBI:15378"/>
        <dbReference type="ChEBI" id="CHEBI:30616"/>
        <dbReference type="ChEBI" id="CHEBI:33019"/>
        <dbReference type="ChEBI" id="CHEBI:58095"/>
        <dbReference type="ChEBI" id="CHEBI:78442"/>
        <dbReference type="ChEBI" id="CHEBI:78531"/>
        <dbReference type="ChEBI" id="CHEBI:456215"/>
        <dbReference type="EC" id="6.1.1.20"/>
    </reaction>
</comment>
<dbReference type="Gene3D" id="3.30.70.380">
    <property type="entry name" value="Ferrodoxin-fold anticodon-binding domain"/>
    <property type="match status" value="1"/>
</dbReference>
<dbReference type="InterPro" id="IPR020825">
    <property type="entry name" value="Phe-tRNA_synthase-like_B3/B4"/>
</dbReference>
<feature type="binding site" evidence="15">
    <location>
        <position position="469"/>
    </location>
    <ligand>
        <name>Mg(2+)</name>
        <dbReference type="ChEBI" id="CHEBI:18420"/>
        <note>shared with alpha subunit</note>
    </ligand>
</feature>
<keyword evidence="7 15" id="KW-0479">Metal-binding</keyword>
<feature type="domain" description="B5" evidence="19">
    <location>
        <begin position="405"/>
        <end position="481"/>
    </location>
</feature>
<dbReference type="RefSeq" id="WP_102197943.1">
    <property type="nucleotide sequence ID" value="NZ_JAHAHW010000001.1"/>
</dbReference>
<keyword evidence="8 15" id="KW-0547">Nucleotide-binding</keyword>
<feature type="binding site" evidence="15">
    <location>
        <position position="465"/>
    </location>
    <ligand>
        <name>Mg(2+)</name>
        <dbReference type="ChEBI" id="CHEBI:18420"/>
        <note>shared with alpha subunit</note>
    </ligand>
</feature>
<dbReference type="Gene3D" id="3.50.40.10">
    <property type="entry name" value="Phenylalanyl-trna Synthetase, Chain B, domain 3"/>
    <property type="match status" value="1"/>
</dbReference>
<keyword evidence="5 16" id="KW-0820">tRNA-binding</keyword>
<dbReference type="CDD" id="cd00769">
    <property type="entry name" value="PheRS_beta_core"/>
    <property type="match status" value="1"/>
</dbReference>
<dbReference type="GO" id="GO:0000049">
    <property type="term" value="F:tRNA binding"/>
    <property type="evidence" value="ECO:0007669"/>
    <property type="project" value="UniProtKB-UniRule"/>
</dbReference>
<comment type="subcellular location">
    <subcellularLocation>
        <location evidence="1 15">Cytoplasm</location>
    </subcellularLocation>
</comment>
<dbReference type="Pfam" id="PF01588">
    <property type="entry name" value="tRNA_bind"/>
    <property type="match status" value="1"/>
</dbReference>
<dbReference type="InterPro" id="IPR012340">
    <property type="entry name" value="NA-bd_OB-fold"/>
</dbReference>
<dbReference type="Proteomes" id="UP000235658">
    <property type="component" value="Unassembled WGS sequence"/>
</dbReference>
<dbReference type="SUPFAM" id="SSF55681">
    <property type="entry name" value="Class II aaRS and biotin synthetases"/>
    <property type="match status" value="1"/>
</dbReference>
<evidence type="ECO:0000259" key="17">
    <source>
        <dbReference type="PROSITE" id="PS50886"/>
    </source>
</evidence>
<dbReference type="GO" id="GO:0004826">
    <property type="term" value="F:phenylalanine-tRNA ligase activity"/>
    <property type="evidence" value="ECO:0007669"/>
    <property type="project" value="UniProtKB-UniRule"/>
</dbReference>
<dbReference type="SMART" id="SM00873">
    <property type="entry name" value="B3_4"/>
    <property type="match status" value="1"/>
</dbReference>
<keyword evidence="11 16" id="KW-0694">RNA-binding</keyword>
<dbReference type="PANTHER" id="PTHR10947:SF0">
    <property type="entry name" value="PHENYLALANINE--TRNA LIGASE BETA SUBUNIT"/>
    <property type="match status" value="1"/>
</dbReference>
<evidence type="ECO:0000259" key="19">
    <source>
        <dbReference type="PROSITE" id="PS51483"/>
    </source>
</evidence>
<dbReference type="Gene3D" id="3.30.930.10">
    <property type="entry name" value="Bira Bifunctional Protein, Domain 2"/>
    <property type="match status" value="1"/>
</dbReference>
<evidence type="ECO:0000256" key="13">
    <source>
        <dbReference type="ARBA" id="ARBA00023146"/>
    </source>
</evidence>
<dbReference type="SUPFAM" id="SSF56037">
    <property type="entry name" value="PheT/TilS domain"/>
    <property type="match status" value="1"/>
</dbReference>
<feature type="binding site" evidence="15">
    <location>
        <position position="468"/>
    </location>
    <ligand>
        <name>Mg(2+)</name>
        <dbReference type="ChEBI" id="CHEBI:18420"/>
        <note>shared with alpha subunit</note>
    </ligand>
</feature>
<dbReference type="HAMAP" id="MF_00283">
    <property type="entry name" value="Phe_tRNA_synth_beta1"/>
    <property type="match status" value="1"/>
</dbReference>
<dbReference type="InterPro" id="IPR045864">
    <property type="entry name" value="aa-tRNA-synth_II/BPL/LPL"/>
</dbReference>
<feature type="domain" description="TRNA-binding" evidence="17">
    <location>
        <begin position="39"/>
        <end position="151"/>
    </location>
</feature>
<dbReference type="SMART" id="SM00896">
    <property type="entry name" value="FDX-ACB"/>
    <property type="match status" value="1"/>
</dbReference>
<dbReference type="SMART" id="SM00874">
    <property type="entry name" value="B5"/>
    <property type="match status" value="1"/>
</dbReference>
<evidence type="ECO:0000256" key="15">
    <source>
        <dbReference type="HAMAP-Rule" id="MF_00283"/>
    </source>
</evidence>
<evidence type="ECO:0000256" key="16">
    <source>
        <dbReference type="PROSITE-ProRule" id="PRU00209"/>
    </source>
</evidence>
<dbReference type="GO" id="GO:0009328">
    <property type="term" value="C:phenylalanine-tRNA ligase complex"/>
    <property type="evidence" value="ECO:0007669"/>
    <property type="project" value="TreeGrafter"/>
</dbReference>
<dbReference type="GO" id="GO:0140096">
    <property type="term" value="F:catalytic activity, acting on a protein"/>
    <property type="evidence" value="ECO:0007669"/>
    <property type="project" value="UniProtKB-ARBA"/>
</dbReference>
<evidence type="ECO:0000256" key="1">
    <source>
        <dbReference type="ARBA" id="ARBA00004496"/>
    </source>
</evidence>
<keyword evidence="4 15" id="KW-0963">Cytoplasm</keyword>
<evidence type="ECO:0000256" key="5">
    <source>
        <dbReference type="ARBA" id="ARBA00022555"/>
    </source>
</evidence>
<evidence type="ECO:0000256" key="11">
    <source>
        <dbReference type="ARBA" id="ARBA00022884"/>
    </source>
</evidence>
<sequence length="792" mass="89996">MLVPLIWQNDYIKLDEDLKTITDRLSETGSHVESVNFISDKLDGLVVGKVLKQEKHPNADKLFVLKIDVGEEITIVTSAKNTKEGDYLIVIKSGSEINGQKIDDHDFFGIVSQGMLTSYKEIGYDDSVIEKKLKDGVIVLSGEFKPGTPAVEVLFSNTPVIEYEITPNRPDCLSIIGMARESAASFDKKITYPSTEYPTVSDKKDHYFNGIEIKSKNCKRFTGRIIKNVKIGESPQWLKNCLMLAGMRPVNNVVDITNFVMLETGQPLHAYDLETLHDRKIIVRDAKEGEVIKTLDGEERKLNEEVLVISDGKEAIGLAGIMGSMDSEITEDTKTILLEAANFDSDNIRKSSKFLNLRSEASSRFEKEISVENAEFASKRAMKLITDLGIGQVLEDHFDEGIKESPENKVKLRISRLNSLIGRKFSKDEAISYLKALEFEVKDIDDDTIEAKIPDFRMDISIEADLIEEVARLYGMGKVESKPLYSSLQRGEKTSMRLLKDELKNNLFGQKFSEITTYSFISPRDYDKLLVDENSKLRDYIKIINPLGEDYSVMRTSLLSNMLDTFSKNIAKKQKDLRFYEIGTAFIKGGDDLPEEKQYLTMGLYGDYSFYDLKDFFIKAMNKTGFKGFRFETEENIKTFHPGRCANIYLDGQKIGIMGQISYEVMEEFKIKNPALALEINLSMIKDKKIDQVKYKALSKFPSILRDYSFTCDRDVESQSIEDKIIEKADGLVRNIEIFDIYTGDQIEEGKKSISYKVAYGKNDATLKDEEVEKIEKAFLEDLSKENINLRS</sequence>
<comment type="similarity">
    <text evidence="2 15">Belongs to the phenylalanyl-tRNA synthetase beta subunit family. Type 1 subfamily.</text>
</comment>
<dbReference type="InterPro" id="IPR005147">
    <property type="entry name" value="tRNA_synthase_B5-dom"/>
</dbReference>
<dbReference type="GO" id="GO:0016740">
    <property type="term" value="F:transferase activity"/>
    <property type="evidence" value="ECO:0007669"/>
    <property type="project" value="UniProtKB-ARBA"/>
</dbReference>
<keyword evidence="12 15" id="KW-0648">Protein biosynthesis</keyword>
<evidence type="ECO:0000313" key="20">
    <source>
        <dbReference type="EMBL" id="PMC81327.1"/>
    </source>
</evidence>
<dbReference type="AlphaFoldDB" id="A0A2N6UIC8"/>
<evidence type="ECO:0000256" key="10">
    <source>
        <dbReference type="ARBA" id="ARBA00022842"/>
    </source>
</evidence>
<feature type="binding site" evidence="15">
    <location>
        <position position="459"/>
    </location>
    <ligand>
        <name>Mg(2+)</name>
        <dbReference type="ChEBI" id="CHEBI:18420"/>
        <note>shared with alpha subunit</note>
    </ligand>
</feature>
<dbReference type="Pfam" id="PF03484">
    <property type="entry name" value="B5"/>
    <property type="match status" value="1"/>
</dbReference>
<evidence type="ECO:0000256" key="4">
    <source>
        <dbReference type="ARBA" id="ARBA00022490"/>
    </source>
</evidence>
<dbReference type="GO" id="GO:0006432">
    <property type="term" value="P:phenylalanyl-tRNA aminoacylation"/>
    <property type="evidence" value="ECO:0007669"/>
    <property type="project" value="UniProtKB-UniRule"/>
</dbReference>
<evidence type="ECO:0000256" key="2">
    <source>
        <dbReference type="ARBA" id="ARBA00008653"/>
    </source>
</evidence>
<dbReference type="InterPro" id="IPR009061">
    <property type="entry name" value="DNA-bd_dom_put_sf"/>
</dbReference>
<evidence type="ECO:0000259" key="18">
    <source>
        <dbReference type="PROSITE" id="PS51447"/>
    </source>
</evidence>
<dbReference type="Pfam" id="PF03483">
    <property type="entry name" value="B3_4"/>
    <property type="match status" value="1"/>
</dbReference>
<dbReference type="EC" id="6.1.1.20" evidence="15"/>
<protein>
    <recommendedName>
        <fullName evidence="15">Phenylalanine--tRNA ligase beta subunit</fullName>
        <ecNumber evidence="15">6.1.1.20</ecNumber>
    </recommendedName>
    <alternativeName>
        <fullName evidence="15">Phenylalanyl-tRNA synthetase beta subunit</fullName>
        <shortName evidence="15">PheRS</shortName>
    </alternativeName>
</protein>
<comment type="cofactor">
    <cofactor evidence="15">
        <name>Mg(2+)</name>
        <dbReference type="ChEBI" id="CHEBI:18420"/>
    </cofactor>
    <text evidence="15">Binds 2 magnesium ions per tetramer.</text>
</comment>
<dbReference type="GO" id="GO:0005524">
    <property type="term" value="F:ATP binding"/>
    <property type="evidence" value="ECO:0007669"/>
    <property type="project" value="UniProtKB-UniRule"/>
</dbReference>
<reference evidence="20 21" key="1">
    <citation type="submission" date="2017-09" db="EMBL/GenBank/DDBJ databases">
        <title>Bacterial strain isolated from the female urinary microbiota.</title>
        <authorList>
            <person name="Thomas-White K."/>
            <person name="Kumar N."/>
            <person name="Forster S."/>
            <person name="Putonti C."/>
            <person name="Lawley T."/>
            <person name="Wolfe A.J."/>
        </authorList>
    </citation>
    <scope>NUCLEOTIDE SEQUENCE [LARGE SCALE GENOMIC DNA]</scope>
    <source>
        <strain evidence="20 21">UMB0204</strain>
    </source>
</reference>
<dbReference type="PROSITE" id="PS51447">
    <property type="entry name" value="FDX_ACB"/>
    <property type="match status" value="1"/>
</dbReference>
<keyword evidence="10 15" id="KW-0460">Magnesium</keyword>
<dbReference type="Gene3D" id="2.40.50.140">
    <property type="entry name" value="Nucleic acid-binding proteins"/>
    <property type="match status" value="1"/>
</dbReference>
<dbReference type="InterPro" id="IPR033714">
    <property type="entry name" value="tRNA_bind_bactPheRS"/>
</dbReference>
<dbReference type="InterPro" id="IPR004532">
    <property type="entry name" value="Phe-tRNA-ligase_IIc_bsu_bact"/>
</dbReference>
<dbReference type="PROSITE" id="PS51483">
    <property type="entry name" value="B5"/>
    <property type="match status" value="1"/>
</dbReference>
<dbReference type="SUPFAM" id="SSF50249">
    <property type="entry name" value="Nucleic acid-binding proteins"/>
    <property type="match status" value="1"/>
</dbReference>
<dbReference type="Pfam" id="PF03147">
    <property type="entry name" value="FDX-ACB"/>
    <property type="match status" value="1"/>
</dbReference>
<evidence type="ECO:0000256" key="8">
    <source>
        <dbReference type="ARBA" id="ARBA00022741"/>
    </source>
</evidence>
<dbReference type="CDD" id="cd02796">
    <property type="entry name" value="tRNA_bind_bactPheRS"/>
    <property type="match status" value="1"/>
</dbReference>
<evidence type="ECO:0000256" key="14">
    <source>
        <dbReference type="ARBA" id="ARBA00049255"/>
    </source>
</evidence>
<keyword evidence="6 15" id="KW-0436">Ligase</keyword>
<evidence type="ECO:0000256" key="12">
    <source>
        <dbReference type="ARBA" id="ARBA00022917"/>
    </source>
</evidence>
<proteinExistence type="inferred from homology"/>
<keyword evidence="9 15" id="KW-0067">ATP-binding</keyword>
<dbReference type="PROSITE" id="PS50886">
    <property type="entry name" value="TRBD"/>
    <property type="match status" value="1"/>
</dbReference>
<evidence type="ECO:0000256" key="6">
    <source>
        <dbReference type="ARBA" id="ARBA00022598"/>
    </source>
</evidence>
<evidence type="ECO:0000256" key="9">
    <source>
        <dbReference type="ARBA" id="ARBA00022840"/>
    </source>
</evidence>